<feature type="domain" description="Fibronectin type-III" evidence="8">
    <location>
        <begin position="637"/>
        <end position="738"/>
    </location>
</feature>
<dbReference type="FunFam" id="2.30.30.40:FF:000016">
    <property type="entry name" value="RIMS-binding protein 2 isoform X2"/>
    <property type="match status" value="1"/>
</dbReference>
<keyword evidence="5" id="KW-0175">Coiled coil</keyword>
<dbReference type="InterPro" id="IPR036116">
    <property type="entry name" value="FN3_sf"/>
</dbReference>
<dbReference type="InterPro" id="IPR001452">
    <property type="entry name" value="SH3_domain"/>
</dbReference>
<dbReference type="Ensembl" id="ENSPKIT00000006342.1">
    <property type="protein sequence ID" value="ENSPKIP00000025605.1"/>
    <property type="gene ID" value="ENSPKIG00000008415.1"/>
</dbReference>
<feature type="compositionally biased region" description="Basic and acidic residues" evidence="6">
    <location>
        <begin position="426"/>
        <end position="435"/>
    </location>
</feature>
<keyword evidence="3" id="KW-0677">Repeat</keyword>
<dbReference type="SMART" id="SM00060">
    <property type="entry name" value="FN3"/>
    <property type="match status" value="3"/>
</dbReference>
<keyword evidence="2 4" id="KW-0728">SH3 domain</keyword>
<accession>A0A3B3S615</accession>
<sequence>MAPMEAGSSSPCLGRLTLKEVMGGQRSRDVEELLRRSRAELLWVQRQLSLISRRSAGHPRVRDKLRSDLPTQQLRVLPPQSIERWRLLEEKNRCLRLEVATLRHERQQCRSLKNELQQALQEKSRLNQELSSQIQRASQYERVKSDYEQLRETCTSVIQERDSALRERSQLQSRLQQLEQHMHEAAERQQQLEKDHELALEVLHARQQEIKHLQKARVQELEMRCKSQAEQFSLLYQQLERFCLQSGTADTVGDEPLGPVDKTLIHILNGLASQVEEGHTNSGDRWLKPKLLPGTPTSEGRTQAAPPALGGSSSPQRDSQPEMDGDLSRTTRSEARFTGKVRLCTARYSYNPYDGPNDHPEAELPLVAGKYLYIYGTMDDDGFYRGELPDGQRGLVPSNYVDFVQDKDAAPTPGSDDSQEAELDREEGRRSLHADELEEELVPHPRRITLIKQLARSVIVSWEPPAGQGGGANETAISAYDVLVDQEVRFRMPPTGRRKLLIEKLELSAQAYRISIRCVTQHGVSDELRCSLLVGHGVVLAPAHLQLHNVTQHSADLSWWPCDSNYKHAVLLDGVERVLLGPGRYRCRLCGLSPMTVYRVTVVARPHRVPWRLPLEQREQRAAYLDLCTLPAGPPLPPQKVQVQCGQTPGELHVSWKPPALTPLGTSNGACVTGYAVCTRGQRIAEVMYPAAEHVTVELNRIWHLEVRELVVRTLSAQGESQDSEVATIRQGLMVPPAPPPAPHILLPVCPHLVDLPLPSISTDPHIPNPTPQSEPIFQPHQSILQPHPLHSTPQAQFEPSGDSQDREVDPAHQCTEPSQPWALGCHPPPTLVPPTLEAPPLQARRSPSPQRILPQPQGAPIPNVIIKAIAREATQRAESNMSTMIYGTRIQSSDEEEDKHEHENLRQKGTSVHEFLTDSEFGRQRGHSVDCPSESSRGSDLSAIMEEDEEELHSVMDKEGVHPRSVLKILGSCRRVGRSARVDTCSNRRSASSSGSYQRRAITVPSIEITPESNSEESLSLAKEQTCSDANLAQRKLWPSFYNGSSEHINDGALGQQHDGVARLKESSGIFVALFDYDPLSMSPNHDRAVEELSFQEGQILKVFGDKDRDGFYCGEINGRTGLVPCNMVAEIEAGDKNTTDQLVHQGFLPLSTPVAKIDRKRQGGRHPPTPKRKMVALYDYDPRENSPNTDMEAELTFSAGDIITILGEIDEDGFYYGEINGQRGLVPSNFLEEVPDNVEIHLTGTQTVPQESKEPPQTTASPSPGPYLPAIRASMAPQNPISKRKKGLLSKGKRLWKRLAAARRAT</sequence>
<feature type="region of interest" description="Disordered" evidence="6">
    <location>
        <begin position="784"/>
        <end position="859"/>
    </location>
</feature>
<dbReference type="InterPro" id="IPR040325">
    <property type="entry name" value="RIMBP1/2/3"/>
</dbReference>
<dbReference type="Pfam" id="PF25523">
    <property type="entry name" value="Ig_RIMBP2"/>
    <property type="match status" value="1"/>
</dbReference>
<dbReference type="InterPro" id="IPR036028">
    <property type="entry name" value="SH3-like_dom_sf"/>
</dbReference>
<feature type="region of interest" description="Disordered" evidence="6">
    <location>
        <begin position="1247"/>
        <end position="1295"/>
    </location>
</feature>
<evidence type="ECO:0000259" key="8">
    <source>
        <dbReference type="PROSITE" id="PS50853"/>
    </source>
</evidence>
<dbReference type="PANTHER" id="PTHR14234:SF22">
    <property type="entry name" value="RIMS-BINDING PROTEIN 2 ISOFORM X1"/>
    <property type="match status" value="1"/>
</dbReference>
<evidence type="ECO:0000256" key="3">
    <source>
        <dbReference type="ARBA" id="ARBA00022737"/>
    </source>
</evidence>
<dbReference type="Pfam" id="PF07653">
    <property type="entry name" value="SH3_2"/>
    <property type="match status" value="2"/>
</dbReference>
<dbReference type="PROSITE" id="PS50853">
    <property type="entry name" value="FN3"/>
    <property type="match status" value="1"/>
</dbReference>
<dbReference type="STRING" id="1676925.ENSPKIP00000025605"/>
<evidence type="ECO:0000256" key="4">
    <source>
        <dbReference type="PROSITE-ProRule" id="PRU00192"/>
    </source>
</evidence>
<reference evidence="9" key="1">
    <citation type="submission" date="2025-08" db="UniProtKB">
        <authorList>
            <consortium name="Ensembl"/>
        </authorList>
    </citation>
    <scope>IDENTIFICATION</scope>
</reference>
<comment type="similarity">
    <text evidence="1">Belongs to the RIMBP family.</text>
</comment>
<evidence type="ECO:0000256" key="2">
    <source>
        <dbReference type="ARBA" id="ARBA00022443"/>
    </source>
</evidence>
<feature type="region of interest" description="Disordered" evidence="6">
    <location>
        <begin position="405"/>
        <end position="438"/>
    </location>
</feature>
<dbReference type="FunFam" id="2.60.40.10:FF:000072">
    <property type="entry name" value="RIMS-binding protein 2 isoform X1"/>
    <property type="match status" value="1"/>
</dbReference>
<evidence type="ECO:0000313" key="10">
    <source>
        <dbReference type="Proteomes" id="UP000261540"/>
    </source>
</evidence>
<dbReference type="CDD" id="cd12013">
    <property type="entry name" value="SH3_RIM-BP_3"/>
    <property type="match status" value="1"/>
</dbReference>
<dbReference type="InterPro" id="IPR035755">
    <property type="entry name" value="RIM-BP_SH3_3"/>
</dbReference>
<organism evidence="9 10">
    <name type="scientific">Paramormyrops kingsleyae</name>
    <dbReference type="NCBI Taxonomy" id="1676925"/>
    <lineage>
        <taxon>Eukaryota</taxon>
        <taxon>Metazoa</taxon>
        <taxon>Chordata</taxon>
        <taxon>Craniata</taxon>
        <taxon>Vertebrata</taxon>
        <taxon>Euteleostomi</taxon>
        <taxon>Actinopterygii</taxon>
        <taxon>Neopterygii</taxon>
        <taxon>Teleostei</taxon>
        <taxon>Osteoglossocephala</taxon>
        <taxon>Osteoglossomorpha</taxon>
        <taxon>Osteoglossiformes</taxon>
        <taxon>Mormyridae</taxon>
        <taxon>Paramormyrops</taxon>
    </lineage>
</organism>
<keyword evidence="10" id="KW-1185">Reference proteome</keyword>
<dbReference type="CDD" id="cd12012">
    <property type="entry name" value="SH3_RIM-BP_2"/>
    <property type="match status" value="1"/>
</dbReference>
<feature type="compositionally biased region" description="Basic residues" evidence="6">
    <location>
        <begin position="1284"/>
        <end position="1295"/>
    </location>
</feature>
<dbReference type="InterPro" id="IPR003961">
    <property type="entry name" value="FN3_dom"/>
</dbReference>
<dbReference type="FunFam" id="2.30.30.40:FF:000006">
    <property type="entry name" value="RIMS-binding protein 2 isoform X1"/>
    <property type="match status" value="1"/>
</dbReference>
<evidence type="ECO:0000256" key="6">
    <source>
        <dbReference type="SAM" id="MobiDB-lite"/>
    </source>
</evidence>
<feature type="region of interest" description="Disordered" evidence="6">
    <location>
        <begin position="276"/>
        <end position="334"/>
    </location>
</feature>
<dbReference type="Pfam" id="PF14604">
    <property type="entry name" value="SH3_9"/>
    <property type="match status" value="1"/>
</dbReference>
<dbReference type="Gene3D" id="2.60.40.10">
    <property type="entry name" value="Immunoglobulins"/>
    <property type="match status" value="1"/>
</dbReference>
<dbReference type="SMART" id="SM00326">
    <property type="entry name" value="SH3"/>
    <property type="match status" value="3"/>
</dbReference>
<feature type="coiled-coil region" evidence="5">
    <location>
        <begin position="99"/>
        <end position="195"/>
    </location>
</feature>
<dbReference type="GO" id="GO:0045202">
    <property type="term" value="C:synapse"/>
    <property type="evidence" value="ECO:0007669"/>
    <property type="project" value="GOC"/>
</dbReference>
<dbReference type="PRINTS" id="PR00452">
    <property type="entry name" value="SH3DOMAIN"/>
</dbReference>
<feature type="domain" description="SH3" evidence="7">
    <location>
        <begin position="1171"/>
        <end position="1238"/>
    </location>
</feature>
<dbReference type="SUPFAM" id="SSF50044">
    <property type="entry name" value="SH3-domain"/>
    <property type="match status" value="3"/>
</dbReference>
<dbReference type="GeneTree" id="ENSGT00950000183203"/>
<feature type="compositionally biased region" description="Polar residues" evidence="6">
    <location>
        <begin position="1247"/>
        <end position="1264"/>
    </location>
</feature>
<evidence type="ECO:0000259" key="7">
    <source>
        <dbReference type="PROSITE" id="PS50002"/>
    </source>
</evidence>
<dbReference type="FunFam" id="2.30.30.40:FF:000023">
    <property type="entry name" value="RIMS-binding protein 2 isoform F"/>
    <property type="match status" value="1"/>
</dbReference>
<dbReference type="Gene3D" id="2.30.30.40">
    <property type="entry name" value="SH3 Domains"/>
    <property type="match status" value="3"/>
</dbReference>
<dbReference type="CDD" id="cd00063">
    <property type="entry name" value="FN3"/>
    <property type="match status" value="3"/>
</dbReference>
<dbReference type="InterPro" id="IPR057884">
    <property type="entry name" value="FN3_RIM-BP1/2/3"/>
</dbReference>
<dbReference type="CDD" id="cd12014">
    <property type="entry name" value="SH3_RIM-BP_1"/>
    <property type="match status" value="1"/>
</dbReference>
<proteinExistence type="inferred from homology"/>
<dbReference type="GO" id="GO:0007274">
    <property type="term" value="P:neuromuscular synaptic transmission"/>
    <property type="evidence" value="ECO:0007669"/>
    <property type="project" value="TreeGrafter"/>
</dbReference>
<evidence type="ECO:0000313" key="9">
    <source>
        <dbReference type="Ensembl" id="ENSPKIP00000025605.1"/>
    </source>
</evidence>
<dbReference type="InterPro" id="IPR035753">
    <property type="entry name" value="RIM-BP_SH3_2"/>
</dbReference>
<reference evidence="9" key="2">
    <citation type="submission" date="2025-09" db="UniProtKB">
        <authorList>
            <consortium name="Ensembl"/>
        </authorList>
    </citation>
    <scope>IDENTIFICATION</scope>
</reference>
<protein>
    <submittedName>
        <fullName evidence="9">RIMS binding protein 2a</fullName>
    </submittedName>
</protein>
<dbReference type="SUPFAM" id="SSF49265">
    <property type="entry name" value="Fibronectin type III"/>
    <property type="match status" value="2"/>
</dbReference>
<evidence type="ECO:0000256" key="1">
    <source>
        <dbReference type="ARBA" id="ARBA00010749"/>
    </source>
</evidence>
<dbReference type="Proteomes" id="UP000261540">
    <property type="component" value="Unplaced"/>
</dbReference>
<dbReference type="PANTHER" id="PTHR14234">
    <property type="entry name" value="RIM BINDING PROTEIN-RELATED"/>
    <property type="match status" value="1"/>
</dbReference>
<evidence type="ECO:0000256" key="5">
    <source>
        <dbReference type="SAM" id="Coils"/>
    </source>
</evidence>
<name>A0A3B3S615_9TELE</name>
<dbReference type="PROSITE" id="PS50002">
    <property type="entry name" value="SH3"/>
    <property type="match status" value="3"/>
</dbReference>
<dbReference type="InterPro" id="IPR013783">
    <property type="entry name" value="Ig-like_fold"/>
</dbReference>
<feature type="domain" description="SH3" evidence="7">
    <location>
        <begin position="1067"/>
        <end position="1135"/>
    </location>
</feature>
<feature type="domain" description="SH3" evidence="7">
    <location>
        <begin position="339"/>
        <end position="406"/>
    </location>
</feature>